<organism evidence="7 8">
    <name type="scientific">Haloferula helveola</name>
    <dbReference type="NCBI Taxonomy" id="490095"/>
    <lineage>
        <taxon>Bacteria</taxon>
        <taxon>Pseudomonadati</taxon>
        <taxon>Verrucomicrobiota</taxon>
        <taxon>Verrucomicrobiia</taxon>
        <taxon>Verrucomicrobiales</taxon>
        <taxon>Verrucomicrobiaceae</taxon>
        <taxon>Haloferula</taxon>
    </lineage>
</organism>
<evidence type="ECO:0000256" key="6">
    <source>
        <dbReference type="SAM" id="Phobius"/>
    </source>
</evidence>
<dbReference type="InterPro" id="IPR019109">
    <property type="entry name" value="MamF_MmsF"/>
</dbReference>
<evidence type="ECO:0000313" key="8">
    <source>
        <dbReference type="Proteomes" id="UP001374893"/>
    </source>
</evidence>
<protein>
    <recommendedName>
        <fullName evidence="9">DUF4870 domain-containing protein</fullName>
    </recommendedName>
</protein>
<dbReference type="RefSeq" id="WP_338688683.1">
    <property type="nucleotide sequence ID" value="NZ_AP024702.1"/>
</dbReference>
<dbReference type="Pfam" id="PF09685">
    <property type="entry name" value="MamF_MmsF"/>
    <property type="match status" value="1"/>
</dbReference>
<evidence type="ECO:0008006" key="9">
    <source>
        <dbReference type="Google" id="ProtNLM"/>
    </source>
</evidence>
<name>A0ABN6H1C6_9BACT</name>
<dbReference type="EMBL" id="AP024702">
    <property type="protein sequence ID" value="BCX46798.1"/>
    <property type="molecule type" value="Genomic_DNA"/>
</dbReference>
<feature type="transmembrane region" description="Helical" evidence="6">
    <location>
        <begin position="137"/>
        <end position="155"/>
    </location>
</feature>
<reference evidence="7 8" key="1">
    <citation type="submission" date="2021-06" db="EMBL/GenBank/DDBJ databases">
        <title>Complete genome of Haloferula helveola possessing various polysaccharide degrading enzymes.</title>
        <authorList>
            <person name="Takami H."/>
            <person name="Huang C."/>
            <person name="Hamasaki K."/>
        </authorList>
    </citation>
    <scope>NUCLEOTIDE SEQUENCE [LARGE SCALE GENOMIC DNA]</scope>
    <source>
        <strain evidence="7 8">CN-1</strain>
    </source>
</reference>
<proteinExistence type="predicted"/>
<comment type="subcellular location">
    <subcellularLocation>
        <location evidence="1">Membrane</location>
        <topology evidence="1">Multi-pass membrane protein</topology>
    </subcellularLocation>
</comment>
<sequence>MNTSSPDSSTPENSESDSAPEPSSGDAVETPPSQELVPSAGTPPPAPERSGIHLEDNSWCMLTHLSALSGWVVPFGNFIGPLIVWILKKDTSPAVDAHGKEALNFQITGLIVTTVAAVITVVLTFVVIGIFLWPLLLLLPIVYNLIFPIIAAFQANEGKAYAYPMNWRIIQ</sequence>
<evidence type="ECO:0000256" key="2">
    <source>
        <dbReference type="ARBA" id="ARBA00022692"/>
    </source>
</evidence>
<keyword evidence="4 6" id="KW-0472">Membrane</keyword>
<dbReference type="Proteomes" id="UP001374893">
    <property type="component" value="Chromosome"/>
</dbReference>
<evidence type="ECO:0000256" key="3">
    <source>
        <dbReference type="ARBA" id="ARBA00022989"/>
    </source>
</evidence>
<accession>A0ABN6H1C6</accession>
<feature type="transmembrane region" description="Helical" evidence="6">
    <location>
        <begin position="68"/>
        <end position="87"/>
    </location>
</feature>
<feature type="compositionally biased region" description="Polar residues" evidence="5">
    <location>
        <begin position="1"/>
        <end position="17"/>
    </location>
</feature>
<feature type="transmembrane region" description="Helical" evidence="6">
    <location>
        <begin position="107"/>
        <end position="131"/>
    </location>
</feature>
<evidence type="ECO:0000256" key="4">
    <source>
        <dbReference type="ARBA" id="ARBA00023136"/>
    </source>
</evidence>
<keyword evidence="3 6" id="KW-1133">Transmembrane helix</keyword>
<evidence type="ECO:0000256" key="5">
    <source>
        <dbReference type="SAM" id="MobiDB-lite"/>
    </source>
</evidence>
<feature type="region of interest" description="Disordered" evidence="5">
    <location>
        <begin position="1"/>
        <end position="50"/>
    </location>
</feature>
<keyword evidence="8" id="KW-1185">Reference proteome</keyword>
<gene>
    <name evidence="7" type="ORF">HAHE_07060</name>
</gene>
<keyword evidence="2 6" id="KW-0812">Transmembrane</keyword>
<evidence type="ECO:0000313" key="7">
    <source>
        <dbReference type="EMBL" id="BCX46798.1"/>
    </source>
</evidence>
<evidence type="ECO:0000256" key="1">
    <source>
        <dbReference type="ARBA" id="ARBA00004141"/>
    </source>
</evidence>